<accession>A0A6I8P1D9</accession>
<dbReference type="PANTHER" id="PTHR15623">
    <property type="entry name" value="SPERMATOGENESIS-ASSOCIATED SERINE-RICH PROTEIN 2-RELATED"/>
    <property type="match status" value="1"/>
</dbReference>
<name>A0A6I8P1D9_ORNAN</name>
<feature type="compositionally biased region" description="Gly residues" evidence="2">
    <location>
        <begin position="442"/>
        <end position="453"/>
    </location>
</feature>
<protein>
    <recommendedName>
        <fullName evidence="5">Spermatogenesis associated serine rich 2 like</fullName>
    </recommendedName>
</protein>
<proteinExistence type="inferred from homology"/>
<dbReference type="Pfam" id="PF07139">
    <property type="entry name" value="SPATS2-like"/>
    <property type="match status" value="1"/>
</dbReference>
<dbReference type="SUPFAM" id="SSF46934">
    <property type="entry name" value="UBA-like"/>
    <property type="match status" value="1"/>
</dbReference>
<dbReference type="OMA" id="NPKMMSS"/>
<feature type="region of interest" description="Disordered" evidence="2">
    <location>
        <begin position="362"/>
        <end position="475"/>
    </location>
</feature>
<feature type="compositionally biased region" description="Basic residues" evidence="2">
    <location>
        <begin position="63"/>
        <end position="77"/>
    </location>
</feature>
<dbReference type="Ensembl" id="ENSOANT00000063643.1">
    <property type="protein sequence ID" value="ENSOANP00000046872.1"/>
    <property type="gene ID" value="ENSOANG00000045688.1"/>
</dbReference>
<dbReference type="Bgee" id="ENSOANG00000045688">
    <property type="expression patterns" value="Expressed in fibroblast and 6 other cell types or tissues"/>
</dbReference>
<dbReference type="GeneTree" id="ENSGT00390000001138"/>
<reference evidence="3 4" key="1">
    <citation type="journal article" date="2008" name="Nature">
        <title>Genome analysis of the platypus reveals unique signatures of evolution.</title>
        <authorList>
            <person name="Warren W.C."/>
            <person name="Hillier L.W."/>
            <person name="Marshall Graves J.A."/>
            <person name="Birney E."/>
            <person name="Ponting C.P."/>
            <person name="Grutzner F."/>
            <person name="Belov K."/>
            <person name="Miller W."/>
            <person name="Clarke L."/>
            <person name="Chinwalla A.T."/>
            <person name="Yang S.P."/>
            <person name="Heger A."/>
            <person name="Locke D.P."/>
            <person name="Miethke P."/>
            <person name="Waters P.D."/>
            <person name="Veyrunes F."/>
            <person name="Fulton L."/>
            <person name="Fulton B."/>
            <person name="Graves T."/>
            <person name="Wallis J."/>
            <person name="Puente X.S."/>
            <person name="Lopez-Otin C."/>
            <person name="Ordonez G.R."/>
            <person name="Eichler E.E."/>
            <person name="Chen L."/>
            <person name="Cheng Z."/>
            <person name="Deakin J.E."/>
            <person name="Alsop A."/>
            <person name="Thompson K."/>
            <person name="Kirby P."/>
            <person name="Papenfuss A.T."/>
            <person name="Wakefield M.J."/>
            <person name="Olender T."/>
            <person name="Lancet D."/>
            <person name="Huttley G.A."/>
            <person name="Smit A.F."/>
            <person name="Pask A."/>
            <person name="Temple-Smith P."/>
            <person name="Batzer M.A."/>
            <person name="Walker J.A."/>
            <person name="Konkel M.K."/>
            <person name="Harris R.S."/>
            <person name="Whittington C.M."/>
            <person name="Wong E.S."/>
            <person name="Gemmell N.J."/>
            <person name="Buschiazzo E."/>
            <person name="Vargas Jentzsch I.M."/>
            <person name="Merkel A."/>
            <person name="Schmitz J."/>
            <person name="Zemann A."/>
            <person name="Churakov G."/>
            <person name="Kriegs J.O."/>
            <person name="Brosius J."/>
            <person name="Murchison E.P."/>
            <person name="Sachidanandam R."/>
            <person name="Smith C."/>
            <person name="Hannon G.J."/>
            <person name="Tsend-Ayush E."/>
            <person name="McMillan D."/>
            <person name="Attenborough R."/>
            <person name="Rens W."/>
            <person name="Ferguson-Smith M."/>
            <person name="Lefevre C.M."/>
            <person name="Sharp J.A."/>
            <person name="Nicholas K.R."/>
            <person name="Ray D.A."/>
            <person name="Kube M."/>
            <person name="Reinhardt R."/>
            <person name="Pringle T.H."/>
            <person name="Taylor J."/>
            <person name="Jones R.C."/>
            <person name="Nixon B."/>
            <person name="Dacheux J.L."/>
            <person name="Niwa H."/>
            <person name="Sekita Y."/>
            <person name="Huang X."/>
            <person name="Stark A."/>
            <person name="Kheradpour P."/>
            <person name="Kellis M."/>
            <person name="Flicek P."/>
            <person name="Chen Y."/>
            <person name="Webber C."/>
            <person name="Hardison R."/>
            <person name="Nelson J."/>
            <person name="Hallsworth-Pepin K."/>
            <person name="Delehaunty K."/>
            <person name="Markovic C."/>
            <person name="Minx P."/>
            <person name="Feng Y."/>
            <person name="Kremitzki C."/>
            <person name="Mitreva M."/>
            <person name="Glasscock J."/>
            <person name="Wylie T."/>
            <person name="Wohldmann P."/>
            <person name="Thiru P."/>
            <person name="Nhan M.N."/>
            <person name="Pohl C.S."/>
            <person name="Smith S.M."/>
            <person name="Hou S."/>
            <person name="Nefedov M."/>
            <person name="de Jong P.J."/>
            <person name="Renfree M.B."/>
            <person name="Mardis E.R."/>
            <person name="Wilson R.K."/>
        </authorList>
    </citation>
    <scope>NUCLEOTIDE SEQUENCE [LARGE SCALE GENOMIC DNA]</scope>
    <source>
        <strain evidence="3 4">Glennie</strain>
    </source>
</reference>
<reference evidence="3" key="2">
    <citation type="submission" date="2025-08" db="UniProtKB">
        <authorList>
            <consortium name="Ensembl"/>
        </authorList>
    </citation>
    <scope>IDENTIFICATION</scope>
    <source>
        <strain evidence="3">Glennie</strain>
    </source>
</reference>
<sequence length="498" mass="52900">MAEIQTQVNIKEKISAVRSVVPNRRKNEIVLVLQQFDNNVDKAIQAFVDGSAVQVLKEWNVTGKKKSNKRKKSKSKQHPGSQEAQERAAGTAPDPPGSAGLRILPLHGCCGKDHPPAGPAGEKTEAGHPEQNPSSLPDSLRGHPKATEGGRAGQRKAPGGGTPKPTRAAHPNRPAARTPGLQPWTPGDPDGPEAEEAQKRGPNIEKSMKDLQRCTLSLARYRLMIKEEVDLSVKKIKAAFAELHVCITDKEKSLMAEMDKVKEEAMGILTARQKKAEELKRLTDLANLMAETQLSELRAEIKHFVSERKYDEELGRSARFSCDVEPLKAQISLCGEISHPKNNYSARAGCGWLLPAVGKAAGSRRGAAPSGPVLPPHHHEAAHDGGRDDGRDDGHATAGGRGPARPPHLGAEASPRAGSKVSPSGGPGRVGKKRGDHPGSPRGRGGGGRGGGSVSAASPTTVGSGVARWKEPGLGSQRSWVLIPGRHLCNFVPPLPPL</sequence>
<reference evidence="3" key="3">
    <citation type="submission" date="2025-09" db="UniProtKB">
        <authorList>
            <consortium name="Ensembl"/>
        </authorList>
    </citation>
    <scope>IDENTIFICATION</scope>
    <source>
        <strain evidence="3">Glennie</strain>
    </source>
</reference>
<evidence type="ECO:0000256" key="2">
    <source>
        <dbReference type="SAM" id="MobiDB-lite"/>
    </source>
</evidence>
<feature type="compositionally biased region" description="Low complexity" evidence="2">
    <location>
        <begin position="362"/>
        <end position="371"/>
    </location>
</feature>
<feature type="compositionally biased region" description="Basic and acidic residues" evidence="2">
    <location>
        <begin position="377"/>
        <end position="395"/>
    </location>
</feature>
<dbReference type="AlphaFoldDB" id="A0A6I8P1D9"/>
<dbReference type="Proteomes" id="UP000002279">
    <property type="component" value="Chromosome 7"/>
</dbReference>
<dbReference type="FunCoup" id="A0A6I8P1D9">
    <property type="interactions" value="683"/>
</dbReference>
<feature type="region of interest" description="Disordered" evidence="2">
    <location>
        <begin position="63"/>
        <end position="208"/>
    </location>
</feature>
<gene>
    <name evidence="3" type="primary">SPATS2L</name>
</gene>
<keyword evidence="4" id="KW-1185">Reference proteome</keyword>
<dbReference type="InterPro" id="IPR009816">
    <property type="entry name" value="SPATS2-like"/>
</dbReference>
<evidence type="ECO:0008006" key="5">
    <source>
        <dbReference type="Google" id="ProtNLM"/>
    </source>
</evidence>
<evidence type="ECO:0000313" key="4">
    <source>
        <dbReference type="Proteomes" id="UP000002279"/>
    </source>
</evidence>
<dbReference type="GO" id="GO:0005737">
    <property type="term" value="C:cytoplasm"/>
    <property type="evidence" value="ECO:0000318"/>
    <property type="project" value="GO_Central"/>
</dbReference>
<evidence type="ECO:0000256" key="1">
    <source>
        <dbReference type="ARBA" id="ARBA00007105"/>
    </source>
</evidence>
<dbReference type="PANTHER" id="PTHR15623:SF8">
    <property type="entry name" value="SPATS2-LIKE PROTEIN"/>
    <property type="match status" value="1"/>
</dbReference>
<dbReference type="InterPro" id="IPR009060">
    <property type="entry name" value="UBA-like_sf"/>
</dbReference>
<organism evidence="3 4">
    <name type="scientific">Ornithorhynchus anatinus</name>
    <name type="common">Duckbill platypus</name>
    <dbReference type="NCBI Taxonomy" id="9258"/>
    <lineage>
        <taxon>Eukaryota</taxon>
        <taxon>Metazoa</taxon>
        <taxon>Chordata</taxon>
        <taxon>Craniata</taxon>
        <taxon>Vertebrata</taxon>
        <taxon>Euteleostomi</taxon>
        <taxon>Mammalia</taxon>
        <taxon>Monotremata</taxon>
        <taxon>Ornithorhynchidae</taxon>
        <taxon>Ornithorhynchus</taxon>
    </lineage>
</organism>
<dbReference type="InParanoid" id="A0A6I8P1D9"/>
<feature type="compositionally biased region" description="Basic and acidic residues" evidence="2">
    <location>
        <begin position="196"/>
        <end position="208"/>
    </location>
</feature>
<comment type="similarity">
    <text evidence="1">Belongs to the SPATS2 family.</text>
</comment>
<evidence type="ECO:0000313" key="3">
    <source>
        <dbReference type="Ensembl" id="ENSOANP00000046872.1"/>
    </source>
</evidence>